<dbReference type="Gene3D" id="3.50.50.60">
    <property type="entry name" value="FAD/NAD(P)-binding domain"/>
    <property type="match status" value="1"/>
</dbReference>
<dbReference type="GO" id="GO:0071949">
    <property type="term" value="F:FAD binding"/>
    <property type="evidence" value="ECO:0007669"/>
    <property type="project" value="InterPro"/>
</dbReference>
<dbReference type="PANTHER" id="PTHR13789">
    <property type="entry name" value="MONOOXYGENASE"/>
    <property type="match status" value="1"/>
</dbReference>
<organism evidence="5 6">
    <name type="scientific">Allorhizobium taibaishanense</name>
    <dbReference type="NCBI Taxonomy" id="887144"/>
    <lineage>
        <taxon>Bacteria</taxon>
        <taxon>Pseudomonadati</taxon>
        <taxon>Pseudomonadota</taxon>
        <taxon>Alphaproteobacteria</taxon>
        <taxon>Hyphomicrobiales</taxon>
        <taxon>Rhizobiaceae</taxon>
        <taxon>Rhizobium/Agrobacterium group</taxon>
        <taxon>Allorhizobium</taxon>
    </lineage>
</organism>
<keyword evidence="6" id="KW-1185">Reference proteome</keyword>
<dbReference type="PANTHER" id="PTHR13789:SF309">
    <property type="entry name" value="PUTATIVE (AFU_ORTHOLOGUE AFUA_6G14510)-RELATED"/>
    <property type="match status" value="1"/>
</dbReference>
<sequence>MSKPSLVTKVLVVGGGVAGMAAAMRLREQDVAVDLIDIDPNWGVYGTGITLSVLTLRALCDLGLADEIMAKGNCYDSFVLCSQAGDVLAKMASPRLYAPHVPAEGGILRPVLHAIMKSRVLAAGAEVRAGLNMTELSQDGAGVDVLFSDGTRSRYDLVIGADGLFSKTRSMILPDAPLPRFTGQACWRALFDIPAGWDCGRMFLGDRVKLGFTLCSPDKMYLYLLEHVPNNPWREKAQLPGLLRQLMEGFGGEVARLRDTINEDTPILYRPLESVLLTDRWSVGRVVLIGDAVHATTPHLGAGAGAAIEDAIVLCDELASGQSVAQVLADFERRRIPRASLVVNNSLKIGELEMSAAPKQQQAALISASLVAIAEPYR</sequence>
<keyword evidence="1" id="KW-0560">Oxidoreductase</keyword>
<dbReference type="AlphaFoldDB" id="A0A1Q9A7H9"/>
<proteinExistence type="predicted"/>
<protein>
    <submittedName>
        <fullName evidence="4">2-polyprenyl-6-methoxyphenol hydroxylase-like FAD-dependent oxidoreductase</fullName>
    </submittedName>
</protein>
<dbReference type="EMBL" id="JACIED010000003">
    <property type="protein sequence ID" value="MBB4008315.1"/>
    <property type="molecule type" value="Genomic_DNA"/>
</dbReference>
<dbReference type="Pfam" id="PF01494">
    <property type="entry name" value="FAD_binding_3"/>
    <property type="match status" value="1"/>
</dbReference>
<dbReference type="Proteomes" id="UP000185598">
    <property type="component" value="Unassembled WGS sequence"/>
</dbReference>
<dbReference type="RefSeq" id="WP_075614388.1">
    <property type="nucleotide sequence ID" value="NZ_JACIED010000003.1"/>
</dbReference>
<dbReference type="InterPro" id="IPR036188">
    <property type="entry name" value="FAD/NAD-bd_sf"/>
</dbReference>
<keyword evidence="2" id="KW-0503">Monooxygenase</keyword>
<name>A0A1Q9A7H9_9HYPH</name>
<gene>
    <name evidence="5" type="ORF">BJF91_14530</name>
    <name evidence="4" type="ORF">GGQ71_002595</name>
</gene>
<dbReference type="GO" id="GO:0004497">
    <property type="term" value="F:monooxygenase activity"/>
    <property type="evidence" value="ECO:0007669"/>
    <property type="project" value="UniProtKB-KW"/>
</dbReference>
<dbReference type="PRINTS" id="PR00420">
    <property type="entry name" value="RNGMNOXGNASE"/>
</dbReference>
<dbReference type="NCBIfam" id="NF005313">
    <property type="entry name" value="PRK06847.1"/>
    <property type="match status" value="1"/>
</dbReference>
<accession>A0A1Q9A7H9</accession>
<dbReference type="Proteomes" id="UP000544107">
    <property type="component" value="Unassembled WGS sequence"/>
</dbReference>
<evidence type="ECO:0000256" key="1">
    <source>
        <dbReference type="ARBA" id="ARBA00023002"/>
    </source>
</evidence>
<evidence type="ECO:0000313" key="6">
    <source>
        <dbReference type="Proteomes" id="UP000185598"/>
    </source>
</evidence>
<evidence type="ECO:0000259" key="3">
    <source>
        <dbReference type="Pfam" id="PF01494"/>
    </source>
</evidence>
<dbReference type="InterPro" id="IPR050493">
    <property type="entry name" value="FAD-dep_Monooxygenase_BioMet"/>
</dbReference>
<reference evidence="5 6" key="1">
    <citation type="submission" date="2016-09" db="EMBL/GenBank/DDBJ databases">
        <title>Rhizobium oryziradicis sp. nov., isolated from the root of rice.</title>
        <authorList>
            <person name="Zhao J."/>
            <person name="Zhang X."/>
        </authorList>
    </citation>
    <scope>NUCLEOTIDE SEQUENCE [LARGE SCALE GENOMIC DNA]</scope>
    <source>
        <strain evidence="5 6">14971</strain>
    </source>
</reference>
<dbReference type="EMBL" id="MKIN01000021">
    <property type="protein sequence ID" value="OLP50496.1"/>
    <property type="molecule type" value="Genomic_DNA"/>
</dbReference>
<evidence type="ECO:0000313" key="5">
    <source>
        <dbReference type="EMBL" id="OLP50496.1"/>
    </source>
</evidence>
<evidence type="ECO:0000313" key="4">
    <source>
        <dbReference type="EMBL" id="MBB4008315.1"/>
    </source>
</evidence>
<dbReference type="InterPro" id="IPR002938">
    <property type="entry name" value="FAD-bd"/>
</dbReference>
<feature type="domain" description="FAD-binding" evidence="3">
    <location>
        <begin position="8"/>
        <end position="346"/>
    </location>
</feature>
<comment type="caution">
    <text evidence="5">The sequence shown here is derived from an EMBL/GenBank/DDBJ whole genome shotgun (WGS) entry which is preliminary data.</text>
</comment>
<evidence type="ECO:0000313" key="7">
    <source>
        <dbReference type="Proteomes" id="UP000544107"/>
    </source>
</evidence>
<dbReference type="STRING" id="887144.BJF91_14530"/>
<dbReference type="SUPFAM" id="SSF51905">
    <property type="entry name" value="FAD/NAD(P)-binding domain"/>
    <property type="match status" value="1"/>
</dbReference>
<evidence type="ECO:0000256" key="2">
    <source>
        <dbReference type="ARBA" id="ARBA00023033"/>
    </source>
</evidence>
<reference evidence="4 7" key="2">
    <citation type="submission" date="2020-08" db="EMBL/GenBank/DDBJ databases">
        <title>Genomic Encyclopedia of Type Strains, Phase IV (KMG-IV): sequencing the most valuable type-strain genomes for metagenomic binning, comparative biology and taxonomic classification.</title>
        <authorList>
            <person name="Goeker M."/>
        </authorList>
    </citation>
    <scope>NUCLEOTIDE SEQUENCE [LARGE SCALE GENOMIC DNA]</scope>
    <source>
        <strain evidence="4 7">DSM 100021</strain>
    </source>
</reference>